<feature type="transmembrane region" description="Helical" evidence="5">
    <location>
        <begin position="20"/>
        <end position="40"/>
    </location>
</feature>
<evidence type="ECO:0000256" key="2">
    <source>
        <dbReference type="ARBA" id="ARBA00022692"/>
    </source>
</evidence>
<reference evidence="6" key="1">
    <citation type="submission" date="2022-10" db="EMBL/GenBank/DDBJ databases">
        <title>The complete genomes of actinobacterial strains from the NBC collection.</title>
        <authorList>
            <person name="Joergensen T.S."/>
            <person name="Alvarez Arevalo M."/>
            <person name="Sterndorff E.B."/>
            <person name="Faurdal D."/>
            <person name="Vuksanovic O."/>
            <person name="Mourched A.-S."/>
            <person name="Charusanti P."/>
            <person name="Shaw S."/>
            <person name="Blin K."/>
            <person name="Weber T."/>
        </authorList>
    </citation>
    <scope>NUCLEOTIDE SEQUENCE</scope>
    <source>
        <strain evidence="6">NBC_00256</strain>
    </source>
</reference>
<keyword evidence="3 5" id="KW-1133">Transmembrane helix</keyword>
<sequence length="131" mass="13634">MTTKQLSPGRVRHLRWIPQVPLALAMVAAGTAKLGGNPAMVAMFDDIGAGQWFRYAVGALEVAGGVGLVIPRLAGYAALGLVCLLAGAVVTNVAVLRTSPVVALAHLAAAVLVAWLRRPPLVSRSDHARRP</sequence>
<dbReference type="Pfam" id="PF13564">
    <property type="entry name" value="DoxX_2"/>
    <property type="match status" value="1"/>
</dbReference>
<evidence type="ECO:0000256" key="4">
    <source>
        <dbReference type="ARBA" id="ARBA00023136"/>
    </source>
</evidence>
<evidence type="ECO:0000313" key="7">
    <source>
        <dbReference type="Proteomes" id="UP001432190"/>
    </source>
</evidence>
<keyword evidence="4 5" id="KW-0472">Membrane</keyword>
<evidence type="ECO:0000256" key="5">
    <source>
        <dbReference type="SAM" id="Phobius"/>
    </source>
</evidence>
<comment type="subcellular location">
    <subcellularLocation>
        <location evidence="1">Membrane</location>
        <topology evidence="1">Multi-pass membrane protein</topology>
    </subcellularLocation>
</comment>
<proteinExistence type="predicted"/>
<feature type="transmembrane region" description="Helical" evidence="5">
    <location>
        <begin position="77"/>
        <end position="95"/>
    </location>
</feature>
<dbReference type="RefSeq" id="WP_328852961.1">
    <property type="nucleotide sequence ID" value="NZ_CP108084.1"/>
</dbReference>
<dbReference type="InterPro" id="IPR032808">
    <property type="entry name" value="DoxX"/>
</dbReference>
<feature type="transmembrane region" description="Helical" evidence="5">
    <location>
        <begin position="52"/>
        <end position="70"/>
    </location>
</feature>
<evidence type="ECO:0000313" key="6">
    <source>
        <dbReference type="EMBL" id="WUP51837.1"/>
    </source>
</evidence>
<keyword evidence="7" id="KW-1185">Reference proteome</keyword>
<dbReference type="EMBL" id="CP108084">
    <property type="protein sequence ID" value="WUP51837.1"/>
    <property type="molecule type" value="Genomic_DNA"/>
</dbReference>
<gene>
    <name evidence="6" type="ORF">OG994_10130</name>
</gene>
<evidence type="ECO:0000256" key="1">
    <source>
        <dbReference type="ARBA" id="ARBA00004141"/>
    </source>
</evidence>
<protein>
    <submittedName>
        <fullName evidence="6">DoxX family protein</fullName>
    </submittedName>
</protein>
<organism evidence="6 7">
    <name type="scientific">Micromonospora globbae</name>
    <dbReference type="NCBI Taxonomy" id="1894969"/>
    <lineage>
        <taxon>Bacteria</taxon>
        <taxon>Bacillati</taxon>
        <taxon>Actinomycetota</taxon>
        <taxon>Actinomycetes</taxon>
        <taxon>Micromonosporales</taxon>
        <taxon>Micromonosporaceae</taxon>
        <taxon>Micromonospora</taxon>
    </lineage>
</organism>
<evidence type="ECO:0000256" key="3">
    <source>
        <dbReference type="ARBA" id="ARBA00022989"/>
    </source>
</evidence>
<accession>A0ABZ1SF18</accession>
<dbReference type="Proteomes" id="UP001432190">
    <property type="component" value="Chromosome"/>
</dbReference>
<name>A0ABZ1SF18_9ACTN</name>
<feature type="transmembrane region" description="Helical" evidence="5">
    <location>
        <begin position="101"/>
        <end position="117"/>
    </location>
</feature>
<keyword evidence="2 5" id="KW-0812">Transmembrane</keyword>